<dbReference type="Gene3D" id="1.10.10.60">
    <property type="entry name" value="Homeodomain-like"/>
    <property type="match status" value="1"/>
</dbReference>
<comment type="caution">
    <text evidence="2">The sequence shown here is derived from an EMBL/GenBank/DDBJ whole genome shotgun (WGS) entry which is preliminary data.</text>
</comment>
<gene>
    <name evidence="2" type="ORF">AAIG11_14745</name>
</gene>
<dbReference type="RefSeq" id="WP_343187028.1">
    <property type="nucleotide sequence ID" value="NZ_JBCITM010000020.1"/>
</dbReference>
<dbReference type="Pfam" id="PF08765">
    <property type="entry name" value="Mor"/>
    <property type="match status" value="1"/>
</dbReference>
<dbReference type="SUPFAM" id="SSF46689">
    <property type="entry name" value="Homeodomain-like"/>
    <property type="match status" value="1"/>
</dbReference>
<dbReference type="InterPro" id="IPR009057">
    <property type="entry name" value="Homeodomain-like_sf"/>
</dbReference>
<organism evidence="2 3">
    <name type="scientific">Anoxynatronum sibiricum</name>
    <dbReference type="NCBI Taxonomy" id="210623"/>
    <lineage>
        <taxon>Bacteria</taxon>
        <taxon>Bacillati</taxon>
        <taxon>Bacillota</taxon>
        <taxon>Clostridia</taxon>
        <taxon>Eubacteriales</taxon>
        <taxon>Clostridiaceae</taxon>
        <taxon>Anoxynatronum</taxon>
    </lineage>
</organism>
<evidence type="ECO:0000313" key="3">
    <source>
        <dbReference type="Proteomes" id="UP001407405"/>
    </source>
</evidence>
<accession>A0ABU9VX41</accession>
<dbReference type="InterPro" id="IPR014875">
    <property type="entry name" value="Mor_transcription_activator"/>
</dbReference>
<reference evidence="2 3" key="1">
    <citation type="submission" date="2024-04" db="EMBL/GenBank/DDBJ databases">
        <title>Genome sequencing and metabolic network reconstruction of aminoacids and betaine degradation by Anoxynatronum sibiricum.</title>
        <authorList>
            <person name="Detkova E.N."/>
            <person name="Boltjanskaja Y.V."/>
            <person name="Mardanov A.V."/>
            <person name="Kevbrin V."/>
        </authorList>
    </citation>
    <scope>NUCLEOTIDE SEQUENCE [LARGE SCALE GENOMIC DNA]</scope>
    <source>
        <strain evidence="2 3">Z-7981</strain>
    </source>
</reference>
<proteinExistence type="predicted"/>
<evidence type="ECO:0000313" key="2">
    <source>
        <dbReference type="EMBL" id="MEN1761742.1"/>
    </source>
</evidence>
<evidence type="ECO:0000259" key="1">
    <source>
        <dbReference type="Pfam" id="PF08765"/>
    </source>
</evidence>
<protein>
    <submittedName>
        <fullName evidence="2">Mor transcription activator family protein</fullName>
    </submittedName>
</protein>
<feature type="domain" description="Mor transcription activator" evidence="1">
    <location>
        <begin position="11"/>
        <end position="82"/>
    </location>
</feature>
<keyword evidence="3" id="KW-1185">Reference proteome</keyword>
<sequence>MKPPSKYSYLNDIYREIAEVFDEDTATRFYQHFKGLQITYPVRLYDREHTFAQIKKEYNGSNVKALAQKYHYSERWIRKMLEEK</sequence>
<dbReference type="EMBL" id="JBCITM010000020">
    <property type="protein sequence ID" value="MEN1761742.1"/>
    <property type="molecule type" value="Genomic_DNA"/>
</dbReference>
<dbReference type="Proteomes" id="UP001407405">
    <property type="component" value="Unassembled WGS sequence"/>
</dbReference>
<name>A0ABU9VX41_9CLOT</name>